<name>A0A0H2KIX4_9MICO</name>
<protein>
    <recommendedName>
        <fullName evidence="1">VOC domain-containing protein</fullName>
    </recommendedName>
</protein>
<proteinExistence type="predicted"/>
<sequence length="131" mass="14032">MFRSLFPILTVADLERSLGFYRDLLRGTVEYAFPDDGPPVYVSLRVGGSPLGLGQGEPPPADTRIVLWVYVDDCDRAVEHLAAAGVPVLEPPTDQPWGERVARVQDPDGTVVVLGQEAAPPPEPDGPTGLS</sequence>
<dbReference type="Pfam" id="PF00903">
    <property type="entry name" value="Glyoxalase"/>
    <property type="match status" value="1"/>
</dbReference>
<gene>
    <name evidence="2" type="ORF">FB00_17575</name>
</gene>
<evidence type="ECO:0000259" key="1">
    <source>
        <dbReference type="PROSITE" id="PS51819"/>
    </source>
</evidence>
<evidence type="ECO:0000313" key="3">
    <source>
        <dbReference type="Proteomes" id="UP000035265"/>
    </source>
</evidence>
<comment type="caution">
    <text evidence="2">The sequence shown here is derived from an EMBL/GenBank/DDBJ whole genome shotgun (WGS) entry which is preliminary data.</text>
</comment>
<dbReference type="PROSITE" id="PS51819">
    <property type="entry name" value="VOC"/>
    <property type="match status" value="1"/>
</dbReference>
<dbReference type="Proteomes" id="UP000035265">
    <property type="component" value="Unassembled WGS sequence"/>
</dbReference>
<dbReference type="PATRIC" id="fig|264251.5.peg.3565"/>
<dbReference type="InterPro" id="IPR029068">
    <property type="entry name" value="Glyas_Bleomycin-R_OHBP_Dase"/>
</dbReference>
<dbReference type="Gene3D" id="3.10.180.10">
    <property type="entry name" value="2,3-Dihydroxybiphenyl 1,2-Dioxygenase, domain 1"/>
    <property type="match status" value="1"/>
</dbReference>
<accession>A0A0H2KIX4</accession>
<organism evidence="2 3">
    <name type="scientific">Cellulosimicrobium funkei</name>
    <dbReference type="NCBI Taxonomy" id="264251"/>
    <lineage>
        <taxon>Bacteria</taxon>
        <taxon>Bacillati</taxon>
        <taxon>Actinomycetota</taxon>
        <taxon>Actinomycetes</taxon>
        <taxon>Micrococcales</taxon>
        <taxon>Promicromonosporaceae</taxon>
        <taxon>Cellulosimicrobium</taxon>
    </lineage>
</organism>
<dbReference type="SUPFAM" id="SSF54593">
    <property type="entry name" value="Glyoxalase/Bleomycin resistance protein/Dihydroxybiphenyl dioxygenase"/>
    <property type="match status" value="1"/>
</dbReference>
<dbReference type="STRING" id="264251.FB00_17575"/>
<dbReference type="InterPro" id="IPR037523">
    <property type="entry name" value="VOC_core"/>
</dbReference>
<dbReference type="AlphaFoldDB" id="A0A0H2KIX4"/>
<evidence type="ECO:0000313" key="2">
    <source>
        <dbReference type="EMBL" id="KLN33461.1"/>
    </source>
</evidence>
<dbReference type="RefSeq" id="WP_047234133.1">
    <property type="nucleotide sequence ID" value="NZ_JNBQ01000034.1"/>
</dbReference>
<keyword evidence="3" id="KW-1185">Reference proteome</keyword>
<dbReference type="EMBL" id="JNBQ01000034">
    <property type="protein sequence ID" value="KLN33461.1"/>
    <property type="molecule type" value="Genomic_DNA"/>
</dbReference>
<reference evidence="2 3" key="1">
    <citation type="submission" date="2014-05" db="EMBL/GenBank/DDBJ databases">
        <title>Cellulosimicrobium funkei U11 genome.</title>
        <authorList>
            <person name="Hu C."/>
            <person name="Gong Y."/>
            <person name="Wan W."/>
            <person name="Jiang M."/>
        </authorList>
    </citation>
    <scope>NUCLEOTIDE SEQUENCE [LARGE SCALE GENOMIC DNA]</scope>
    <source>
        <strain evidence="2 3">U11</strain>
    </source>
</reference>
<feature type="domain" description="VOC" evidence="1">
    <location>
        <begin position="3"/>
        <end position="117"/>
    </location>
</feature>
<dbReference type="InterPro" id="IPR004360">
    <property type="entry name" value="Glyas_Fos-R_dOase_dom"/>
</dbReference>